<proteinExistence type="inferred from homology"/>
<evidence type="ECO:0000256" key="6">
    <source>
        <dbReference type="ARBA" id="ARBA00022989"/>
    </source>
</evidence>
<evidence type="ECO:0000256" key="3">
    <source>
        <dbReference type="ARBA" id="ARBA00022448"/>
    </source>
</evidence>
<feature type="transmembrane region" description="Helical" evidence="8">
    <location>
        <begin position="12"/>
        <end position="32"/>
    </location>
</feature>
<dbReference type="AlphaFoldDB" id="A0A4R8H2P9"/>
<evidence type="ECO:0000313" key="10">
    <source>
        <dbReference type="Proteomes" id="UP000295832"/>
    </source>
</evidence>
<evidence type="ECO:0000256" key="5">
    <source>
        <dbReference type="ARBA" id="ARBA00022692"/>
    </source>
</evidence>
<feature type="transmembrane region" description="Helical" evidence="8">
    <location>
        <begin position="296"/>
        <end position="314"/>
    </location>
</feature>
<evidence type="ECO:0000256" key="7">
    <source>
        <dbReference type="ARBA" id="ARBA00023136"/>
    </source>
</evidence>
<feature type="transmembrane region" description="Helical" evidence="8">
    <location>
        <begin position="116"/>
        <end position="133"/>
    </location>
</feature>
<dbReference type="STRING" id="926561.GCA_000379025_00309"/>
<reference evidence="9 10" key="1">
    <citation type="submission" date="2019-03" db="EMBL/GenBank/DDBJ databases">
        <title>Subsurface microbial communities from deep shales in Ohio and West Virginia, USA.</title>
        <authorList>
            <person name="Wrighton K."/>
        </authorList>
    </citation>
    <scope>NUCLEOTIDE SEQUENCE [LARGE SCALE GENOMIC DNA]</scope>
    <source>
        <strain evidence="9 10">MSL 6dP</strain>
    </source>
</reference>
<feature type="transmembrane region" description="Helical" evidence="8">
    <location>
        <begin position="326"/>
        <end position="350"/>
    </location>
</feature>
<evidence type="ECO:0000256" key="1">
    <source>
        <dbReference type="ARBA" id="ARBA00004141"/>
    </source>
</evidence>
<feature type="transmembrane region" description="Helical" evidence="8">
    <location>
        <begin position="145"/>
        <end position="165"/>
    </location>
</feature>
<evidence type="ECO:0000313" key="9">
    <source>
        <dbReference type="EMBL" id="TDX52880.1"/>
    </source>
</evidence>
<comment type="caution">
    <text evidence="9">The sequence shown here is derived from an EMBL/GenBank/DDBJ whole genome shotgun (WGS) entry which is preliminary data.</text>
</comment>
<dbReference type="RefSeq" id="WP_134115056.1">
    <property type="nucleotide sequence ID" value="NZ_SOEG01000004.1"/>
</dbReference>
<organism evidence="9 10">
    <name type="scientific">Orenia marismortui</name>
    <dbReference type="NCBI Taxonomy" id="46469"/>
    <lineage>
        <taxon>Bacteria</taxon>
        <taxon>Bacillati</taxon>
        <taxon>Bacillota</taxon>
        <taxon>Clostridia</taxon>
        <taxon>Halanaerobiales</taxon>
        <taxon>Halobacteroidaceae</taxon>
        <taxon>Orenia</taxon>
    </lineage>
</organism>
<dbReference type="Pfam" id="PF03845">
    <property type="entry name" value="Spore_permease"/>
    <property type="match status" value="1"/>
</dbReference>
<dbReference type="Proteomes" id="UP000295832">
    <property type="component" value="Unassembled WGS sequence"/>
</dbReference>
<evidence type="ECO:0000256" key="4">
    <source>
        <dbReference type="ARBA" id="ARBA00022544"/>
    </source>
</evidence>
<feature type="transmembrane region" description="Helical" evidence="8">
    <location>
        <begin position="217"/>
        <end position="237"/>
    </location>
</feature>
<feature type="transmembrane region" description="Helical" evidence="8">
    <location>
        <begin position="185"/>
        <end position="205"/>
    </location>
</feature>
<keyword evidence="6 8" id="KW-1133">Transmembrane helix</keyword>
<dbReference type="GO" id="GO:0009847">
    <property type="term" value="P:spore germination"/>
    <property type="evidence" value="ECO:0007669"/>
    <property type="project" value="InterPro"/>
</dbReference>
<evidence type="ECO:0000256" key="2">
    <source>
        <dbReference type="ARBA" id="ARBA00007998"/>
    </source>
</evidence>
<dbReference type="GO" id="GO:0016020">
    <property type="term" value="C:membrane"/>
    <property type="evidence" value="ECO:0007669"/>
    <property type="project" value="UniProtKB-SubCell"/>
</dbReference>
<comment type="subcellular location">
    <subcellularLocation>
        <location evidence="1">Membrane</location>
        <topology evidence="1">Multi-pass membrane protein</topology>
    </subcellularLocation>
</comment>
<feature type="transmembrane region" description="Helical" evidence="8">
    <location>
        <begin position="76"/>
        <end position="96"/>
    </location>
</feature>
<evidence type="ECO:0000256" key="8">
    <source>
        <dbReference type="SAM" id="Phobius"/>
    </source>
</evidence>
<comment type="similarity">
    <text evidence="2">Belongs to the amino acid-polyamine-organocation (APC) superfamily. Spore germination protein (SGP) (TC 2.A.3.9) family.</text>
</comment>
<keyword evidence="3" id="KW-0813">Transport</keyword>
<dbReference type="EMBL" id="SOEG01000004">
    <property type="protein sequence ID" value="TDX52880.1"/>
    <property type="molecule type" value="Genomic_DNA"/>
</dbReference>
<keyword evidence="7 8" id="KW-0472">Membrane</keyword>
<sequence>MKKEKISAYQYFWLSTNMLISTIILLIPKIIIQDGREYAWIVPIVAGSAIAIINYLVLILGCNFSNNIIISDLKNILGPILGRILLIPYIFIIIHTTSMMMYQGVQFASFVMPSKAEIGFWIMIALLGSYLSYKGLETIARLAQIGVLIISIAVITILIGSYNSITIKWLKPFAINYKKIIRASITPAHWFLIIPNLSLILKPYFKNNKKSIKASLLGNFMGQFITVILFINALTVLGADLTSILKFPFYTLSSLALAGLEVIIFIAWIMGVIIEVGIFYFSSLQLISSFFELKDYRILIPPFLIMITSLGIFQTNIPMSLTKIGYIVPINVLLLEIPFLIIFTLIYLAASRTDKLSKQ</sequence>
<keyword evidence="10" id="KW-1185">Reference proteome</keyword>
<dbReference type="InterPro" id="IPR004761">
    <property type="entry name" value="Spore_GerAB"/>
</dbReference>
<feature type="transmembrane region" description="Helical" evidence="8">
    <location>
        <begin position="257"/>
        <end position="284"/>
    </location>
</feature>
<keyword evidence="5 8" id="KW-0812">Transmembrane</keyword>
<dbReference type="PANTHER" id="PTHR34975">
    <property type="entry name" value="SPORE GERMINATION PROTEIN A2"/>
    <property type="match status" value="1"/>
</dbReference>
<feature type="transmembrane region" description="Helical" evidence="8">
    <location>
        <begin position="38"/>
        <end position="64"/>
    </location>
</feature>
<name>A0A4R8H2P9_9FIRM</name>
<dbReference type="PANTHER" id="PTHR34975:SF2">
    <property type="entry name" value="SPORE GERMINATION PROTEIN A2"/>
    <property type="match status" value="1"/>
</dbReference>
<keyword evidence="4" id="KW-0309">Germination</keyword>
<accession>A0A4R8H2P9</accession>
<gene>
    <name evidence="9" type="ORF">C7959_1045</name>
</gene>
<protein>
    <submittedName>
        <fullName evidence="9">Spore germination protein (Amino acid permease)</fullName>
    </submittedName>
</protein>